<comment type="catalytic activity">
    <reaction evidence="5">
        <text>3'-dephospho-CoA + ATP = ADP + CoA + H(+)</text>
        <dbReference type="Rhea" id="RHEA:18245"/>
        <dbReference type="ChEBI" id="CHEBI:15378"/>
        <dbReference type="ChEBI" id="CHEBI:30616"/>
        <dbReference type="ChEBI" id="CHEBI:57287"/>
        <dbReference type="ChEBI" id="CHEBI:57328"/>
        <dbReference type="ChEBI" id="CHEBI:456216"/>
        <dbReference type="EC" id="2.7.1.24"/>
    </reaction>
</comment>
<feature type="binding site" evidence="5">
    <location>
        <begin position="11"/>
        <end position="16"/>
    </location>
    <ligand>
        <name>ATP</name>
        <dbReference type="ChEBI" id="CHEBI:30616"/>
    </ligand>
</feature>
<keyword evidence="4 5" id="KW-0173">Coenzyme A biosynthesis</keyword>
<comment type="function">
    <text evidence="5">Catalyzes the phosphorylation of the 3'-hydroxyl group of dephosphocoenzyme A to form coenzyme A.</text>
</comment>
<evidence type="ECO:0000256" key="6">
    <source>
        <dbReference type="NCBIfam" id="TIGR00152"/>
    </source>
</evidence>
<dbReference type="PANTHER" id="PTHR10695">
    <property type="entry name" value="DEPHOSPHO-COA KINASE-RELATED"/>
    <property type="match status" value="1"/>
</dbReference>
<dbReference type="HAMAP" id="MF_00376">
    <property type="entry name" value="Dephospho_CoA_kinase"/>
    <property type="match status" value="1"/>
</dbReference>
<dbReference type="PANTHER" id="PTHR10695:SF46">
    <property type="entry name" value="BIFUNCTIONAL COENZYME A SYNTHASE-RELATED"/>
    <property type="match status" value="1"/>
</dbReference>
<organism evidence="7 8">
    <name type="scientific">Sphaerochaeta pleomorpha (strain ATCC BAA-1885 / DSM 22778 / Grapes)</name>
    <dbReference type="NCBI Taxonomy" id="158190"/>
    <lineage>
        <taxon>Bacteria</taxon>
        <taxon>Pseudomonadati</taxon>
        <taxon>Spirochaetota</taxon>
        <taxon>Spirochaetia</taxon>
        <taxon>Spirochaetales</taxon>
        <taxon>Sphaerochaetaceae</taxon>
        <taxon>Sphaerochaeta</taxon>
    </lineage>
</organism>
<dbReference type="Gene3D" id="3.40.50.300">
    <property type="entry name" value="P-loop containing nucleotide triphosphate hydrolases"/>
    <property type="match status" value="1"/>
</dbReference>
<dbReference type="GO" id="GO:0004140">
    <property type="term" value="F:dephospho-CoA kinase activity"/>
    <property type="evidence" value="ECO:0007669"/>
    <property type="project" value="UniProtKB-UniRule"/>
</dbReference>
<dbReference type="InterPro" id="IPR001977">
    <property type="entry name" value="Depp_CoAkinase"/>
</dbReference>
<keyword evidence="8" id="KW-1185">Reference proteome</keyword>
<evidence type="ECO:0000256" key="2">
    <source>
        <dbReference type="ARBA" id="ARBA00022741"/>
    </source>
</evidence>
<dbReference type="GO" id="GO:0005737">
    <property type="term" value="C:cytoplasm"/>
    <property type="evidence" value="ECO:0007669"/>
    <property type="project" value="UniProtKB-SubCell"/>
</dbReference>
<dbReference type="InterPro" id="IPR027417">
    <property type="entry name" value="P-loop_NTPase"/>
</dbReference>
<evidence type="ECO:0000256" key="1">
    <source>
        <dbReference type="ARBA" id="ARBA00009018"/>
    </source>
</evidence>
<dbReference type="HOGENOM" id="CLU_057180_2_2_12"/>
<keyword evidence="5 7" id="KW-0418">Kinase</keyword>
<keyword evidence="5" id="KW-0963">Cytoplasm</keyword>
<dbReference type="SUPFAM" id="SSF52540">
    <property type="entry name" value="P-loop containing nucleoside triphosphate hydrolases"/>
    <property type="match status" value="1"/>
</dbReference>
<accession>G8QSP8</accession>
<dbReference type="AlphaFoldDB" id="G8QSP8"/>
<proteinExistence type="inferred from homology"/>
<name>G8QSP8_SPHPG</name>
<comment type="subcellular location">
    <subcellularLocation>
        <location evidence="5">Cytoplasm</location>
    </subcellularLocation>
</comment>
<reference evidence="7 8" key="1">
    <citation type="submission" date="2011-11" db="EMBL/GenBank/DDBJ databases">
        <title>Complete sequence of Spirochaeta sp. grapes.</title>
        <authorList>
            <consortium name="US DOE Joint Genome Institute"/>
            <person name="Lucas S."/>
            <person name="Han J."/>
            <person name="Lapidus A."/>
            <person name="Cheng J.-F."/>
            <person name="Goodwin L."/>
            <person name="Pitluck S."/>
            <person name="Peters L."/>
            <person name="Ovchinnikova G."/>
            <person name="Munk A.C."/>
            <person name="Detter J.C."/>
            <person name="Han C."/>
            <person name="Tapia R."/>
            <person name="Land M."/>
            <person name="Hauser L."/>
            <person name="Kyrpides N."/>
            <person name="Ivanova N."/>
            <person name="Pagani I."/>
            <person name="Ritalahtilisa K."/>
            <person name="Loeffler F."/>
            <person name="Woyke T."/>
        </authorList>
    </citation>
    <scope>NUCLEOTIDE SEQUENCE [LARGE SCALE GENOMIC DNA]</scope>
    <source>
        <strain evidence="8">ATCC BAA-1885 / DSM 22778 / Grapes</strain>
    </source>
</reference>
<dbReference type="Proteomes" id="UP000005632">
    <property type="component" value="Chromosome"/>
</dbReference>
<keyword evidence="5" id="KW-0808">Transferase</keyword>
<dbReference type="CDD" id="cd02022">
    <property type="entry name" value="DPCK"/>
    <property type="match status" value="1"/>
</dbReference>
<dbReference type="KEGG" id="sgp:SpiGrapes_1192"/>
<dbReference type="RefSeq" id="WP_014269858.1">
    <property type="nucleotide sequence ID" value="NC_016633.1"/>
</dbReference>
<dbReference type="NCBIfam" id="TIGR00152">
    <property type="entry name" value="dephospho-CoA kinase"/>
    <property type="match status" value="1"/>
</dbReference>
<dbReference type="OrthoDB" id="359604at2"/>
<dbReference type="GO" id="GO:0005524">
    <property type="term" value="F:ATP binding"/>
    <property type="evidence" value="ECO:0007669"/>
    <property type="project" value="UniProtKB-UniRule"/>
</dbReference>
<dbReference type="eggNOG" id="COG0237">
    <property type="taxonomic scope" value="Bacteria"/>
</dbReference>
<dbReference type="UniPathway" id="UPA00241">
    <property type="reaction ID" value="UER00356"/>
</dbReference>
<dbReference type="STRING" id="158190.SpiGrapes_1192"/>
<comment type="similarity">
    <text evidence="1 5">Belongs to the CoaE family.</text>
</comment>
<evidence type="ECO:0000313" key="8">
    <source>
        <dbReference type="Proteomes" id="UP000005632"/>
    </source>
</evidence>
<comment type="pathway">
    <text evidence="5">Cofactor biosynthesis; coenzyme A biosynthesis; CoA from (R)-pantothenate: step 5/5.</text>
</comment>
<evidence type="ECO:0000256" key="4">
    <source>
        <dbReference type="ARBA" id="ARBA00022993"/>
    </source>
</evidence>
<gene>
    <name evidence="5" type="primary">coaE</name>
    <name evidence="7" type="ordered locus">SpiGrapes_1192</name>
</gene>
<evidence type="ECO:0000256" key="3">
    <source>
        <dbReference type="ARBA" id="ARBA00022840"/>
    </source>
</evidence>
<sequence>MLVIGLSGRACAGKNLFAREFEKQGCLVVDVDLLGHEALAKNVPAIRQAFGDSVITEDTVNRKALGVLVFSDASLLKQLEAITHPTMVGLCQDRIAEAEKNGAKGIVLNAALLHRMGLDRLCDHIVFVKVPFLVRFFRSRKRDHLGFRRFLARERAQKDIVWNNFTQGVPVEKMRNGGPSVIIHRQVVQYCARIGIGVSGK</sequence>
<dbReference type="EMBL" id="CP003155">
    <property type="protein sequence ID" value="AEV29009.1"/>
    <property type="molecule type" value="Genomic_DNA"/>
</dbReference>
<keyword evidence="3 5" id="KW-0067">ATP-binding</keyword>
<dbReference type="Pfam" id="PF01121">
    <property type="entry name" value="CoaE"/>
    <property type="match status" value="1"/>
</dbReference>
<protein>
    <recommendedName>
        <fullName evidence="5 6">Dephospho-CoA kinase</fullName>
        <ecNumber evidence="5 6">2.7.1.24</ecNumber>
    </recommendedName>
    <alternativeName>
        <fullName evidence="5">Dephosphocoenzyme A kinase</fullName>
    </alternativeName>
</protein>
<keyword evidence="2 5" id="KW-0547">Nucleotide-binding</keyword>
<evidence type="ECO:0000256" key="5">
    <source>
        <dbReference type="HAMAP-Rule" id="MF_00376"/>
    </source>
</evidence>
<evidence type="ECO:0000313" key="7">
    <source>
        <dbReference type="EMBL" id="AEV29009.1"/>
    </source>
</evidence>
<dbReference type="GO" id="GO:0015937">
    <property type="term" value="P:coenzyme A biosynthetic process"/>
    <property type="evidence" value="ECO:0007669"/>
    <property type="project" value="UniProtKB-UniRule"/>
</dbReference>
<dbReference type="PROSITE" id="PS51219">
    <property type="entry name" value="DPCK"/>
    <property type="match status" value="1"/>
</dbReference>
<dbReference type="EC" id="2.7.1.24" evidence="5 6"/>